<comment type="caution">
    <text evidence="1">The sequence shown here is derived from an EMBL/GenBank/DDBJ whole genome shotgun (WGS) entry which is preliminary data.</text>
</comment>
<evidence type="ECO:0008006" key="3">
    <source>
        <dbReference type="Google" id="ProtNLM"/>
    </source>
</evidence>
<evidence type="ECO:0000313" key="2">
    <source>
        <dbReference type="Proteomes" id="UP001470230"/>
    </source>
</evidence>
<accession>A0ABR2IMI2</accession>
<reference evidence="1 2" key="1">
    <citation type="submission" date="2024-04" db="EMBL/GenBank/DDBJ databases">
        <title>Tritrichomonas musculus Genome.</title>
        <authorList>
            <person name="Alves-Ferreira E."/>
            <person name="Grigg M."/>
            <person name="Lorenzi H."/>
            <person name="Galac M."/>
        </authorList>
    </citation>
    <scope>NUCLEOTIDE SEQUENCE [LARGE SCALE GENOMIC DNA]</scope>
    <source>
        <strain evidence="1 2">EAF2021</strain>
    </source>
</reference>
<evidence type="ECO:0000313" key="1">
    <source>
        <dbReference type="EMBL" id="KAK8865488.1"/>
    </source>
</evidence>
<keyword evidence="2" id="KW-1185">Reference proteome</keyword>
<dbReference type="SUPFAM" id="SSF140860">
    <property type="entry name" value="Pseudo ankyrin repeat-like"/>
    <property type="match status" value="1"/>
</dbReference>
<sequence>MRNIMSQSSRIRTIHCSRLIYAREKKLFASFCRYDYFEIAHNLADNCDVGFNSTFVEADNHAKDEKVAIHDAIENRKIDLLKILLSKSNLDMNSKRTQSLLIPGMRH</sequence>
<protein>
    <recommendedName>
        <fullName evidence="3">Ankyrin repeat protein</fullName>
    </recommendedName>
</protein>
<gene>
    <name evidence="1" type="ORF">M9Y10_011043</name>
</gene>
<proteinExistence type="predicted"/>
<organism evidence="1 2">
    <name type="scientific">Tritrichomonas musculus</name>
    <dbReference type="NCBI Taxonomy" id="1915356"/>
    <lineage>
        <taxon>Eukaryota</taxon>
        <taxon>Metamonada</taxon>
        <taxon>Parabasalia</taxon>
        <taxon>Tritrichomonadida</taxon>
        <taxon>Tritrichomonadidae</taxon>
        <taxon>Tritrichomonas</taxon>
    </lineage>
</organism>
<dbReference type="Proteomes" id="UP001470230">
    <property type="component" value="Unassembled WGS sequence"/>
</dbReference>
<dbReference type="EMBL" id="JAPFFF010000016">
    <property type="protein sequence ID" value="KAK8865488.1"/>
    <property type="molecule type" value="Genomic_DNA"/>
</dbReference>
<name>A0ABR2IMI2_9EUKA</name>